<sequence length="98" mass="11057">MLFLQGRVLSLPLLLALTESSQLSIESIAFSLQVMYSSARPDPDTVHKFNLYIHTYNTLLTSAPHRGLYHYYTPFTAYHTHQANGTLPNVRTNPAHPS</sequence>
<evidence type="ECO:0000256" key="1">
    <source>
        <dbReference type="SAM" id="SignalP"/>
    </source>
</evidence>
<organism evidence="2 3">
    <name type="scientific">Mycena albidolilacea</name>
    <dbReference type="NCBI Taxonomy" id="1033008"/>
    <lineage>
        <taxon>Eukaryota</taxon>
        <taxon>Fungi</taxon>
        <taxon>Dikarya</taxon>
        <taxon>Basidiomycota</taxon>
        <taxon>Agaricomycotina</taxon>
        <taxon>Agaricomycetes</taxon>
        <taxon>Agaricomycetidae</taxon>
        <taxon>Agaricales</taxon>
        <taxon>Marasmiineae</taxon>
        <taxon>Mycenaceae</taxon>
        <taxon>Mycena</taxon>
    </lineage>
</organism>
<comment type="caution">
    <text evidence="2">The sequence shown here is derived from an EMBL/GenBank/DDBJ whole genome shotgun (WGS) entry which is preliminary data.</text>
</comment>
<keyword evidence="3" id="KW-1185">Reference proteome</keyword>
<dbReference type="EMBL" id="JARIHO010000005">
    <property type="protein sequence ID" value="KAJ7361285.1"/>
    <property type="molecule type" value="Genomic_DNA"/>
</dbReference>
<feature type="signal peptide" evidence="1">
    <location>
        <begin position="1"/>
        <end position="20"/>
    </location>
</feature>
<dbReference type="AlphaFoldDB" id="A0AAD7F1V0"/>
<name>A0AAD7F1V0_9AGAR</name>
<feature type="chain" id="PRO_5042286473" description="Secreted protein" evidence="1">
    <location>
        <begin position="21"/>
        <end position="98"/>
    </location>
</feature>
<evidence type="ECO:0000313" key="3">
    <source>
        <dbReference type="Proteomes" id="UP001218218"/>
    </source>
</evidence>
<evidence type="ECO:0008006" key="4">
    <source>
        <dbReference type="Google" id="ProtNLM"/>
    </source>
</evidence>
<accession>A0AAD7F1V0</accession>
<dbReference type="Proteomes" id="UP001218218">
    <property type="component" value="Unassembled WGS sequence"/>
</dbReference>
<protein>
    <recommendedName>
        <fullName evidence="4">Secreted protein</fullName>
    </recommendedName>
</protein>
<gene>
    <name evidence="2" type="ORF">DFH08DRAFT_843670</name>
</gene>
<evidence type="ECO:0000313" key="2">
    <source>
        <dbReference type="EMBL" id="KAJ7361285.1"/>
    </source>
</evidence>
<keyword evidence="1" id="KW-0732">Signal</keyword>
<reference evidence="2" key="1">
    <citation type="submission" date="2023-03" db="EMBL/GenBank/DDBJ databases">
        <title>Massive genome expansion in bonnet fungi (Mycena s.s.) driven by repeated elements and novel gene families across ecological guilds.</title>
        <authorList>
            <consortium name="Lawrence Berkeley National Laboratory"/>
            <person name="Harder C.B."/>
            <person name="Miyauchi S."/>
            <person name="Viragh M."/>
            <person name="Kuo A."/>
            <person name="Thoen E."/>
            <person name="Andreopoulos B."/>
            <person name="Lu D."/>
            <person name="Skrede I."/>
            <person name="Drula E."/>
            <person name="Henrissat B."/>
            <person name="Morin E."/>
            <person name="Kohler A."/>
            <person name="Barry K."/>
            <person name="LaButti K."/>
            <person name="Morin E."/>
            <person name="Salamov A."/>
            <person name="Lipzen A."/>
            <person name="Mereny Z."/>
            <person name="Hegedus B."/>
            <person name="Baldrian P."/>
            <person name="Stursova M."/>
            <person name="Weitz H."/>
            <person name="Taylor A."/>
            <person name="Grigoriev I.V."/>
            <person name="Nagy L.G."/>
            <person name="Martin F."/>
            <person name="Kauserud H."/>
        </authorList>
    </citation>
    <scope>NUCLEOTIDE SEQUENCE</scope>
    <source>
        <strain evidence="2">CBHHK002</strain>
    </source>
</reference>
<proteinExistence type="predicted"/>